<evidence type="ECO:0000313" key="8">
    <source>
        <dbReference type="EMBL" id="MFC4699010.1"/>
    </source>
</evidence>
<comment type="caution">
    <text evidence="6">Lacks conserved residue(s) required for the propagation of feature annotation.</text>
</comment>
<evidence type="ECO:0000313" key="9">
    <source>
        <dbReference type="Proteomes" id="UP001595897"/>
    </source>
</evidence>
<name>A0ABV9LTS4_9ALTE</name>
<reference evidence="9" key="1">
    <citation type="journal article" date="2019" name="Int. J. Syst. Evol. Microbiol.">
        <title>The Global Catalogue of Microorganisms (GCM) 10K type strain sequencing project: providing services to taxonomists for standard genome sequencing and annotation.</title>
        <authorList>
            <consortium name="The Broad Institute Genomics Platform"/>
            <consortium name="The Broad Institute Genome Sequencing Center for Infectious Disease"/>
            <person name="Wu L."/>
            <person name="Ma J."/>
        </authorList>
    </citation>
    <scope>NUCLEOTIDE SEQUENCE [LARGE SCALE GENOMIC DNA]</scope>
    <source>
        <strain evidence="9">KACC 12507</strain>
    </source>
</reference>
<evidence type="ECO:0000256" key="1">
    <source>
        <dbReference type="ARBA" id="ARBA00022630"/>
    </source>
</evidence>
<evidence type="ECO:0000256" key="3">
    <source>
        <dbReference type="ARBA" id="ARBA00023002"/>
    </source>
</evidence>
<comment type="subunit">
    <text evidence="6">Homodimer.</text>
</comment>
<evidence type="ECO:0000256" key="5">
    <source>
        <dbReference type="ARBA" id="ARBA00048542"/>
    </source>
</evidence>
<keyword evidence="1 6" id="KW-0285">Flavoprotein</keyword>
<dbReference type="EC" id="1.7.1.17" evidence="6"/>
<organism evidence="8 9">
    <name type="scientific">Glaciecola siphonariae</name>
    <dbReference type="NCBI Taxonomy" id="521012"/>
    <lineage>
        <taxon>Bacteria</taxon>
        <taxon>Pseudomonadati</taxon>
        <taxon>Pseudomonadota</taxon>
        <taxon>Gammaproteobacteria</taxon>
        <taxon>Alteromonadales</taxon>
        <taxon>Alteromonadaceae</taxon>
        <taxon>Glaciecola</taxon>
    </lineage>
</organism>
<dbReference type="Gene3D" id="3.40.50.360">
    <property type="match status" value="1"/>
</dbReference>
<keyword evidence="3 6" id="KW-0560">Oxidoreductase</keyword>
<comment type="caution">
    <text evidence="8">The sequence shown here is derived from an EMBL/GenBank/DDBJ whole genome shotgun (WGS) entry which is preliminary data.</text>
</comment>
<dbReference type="InterPro" id="IPR029039">
    <property type="entry name" value="Flavoprotein-like_sf"/>
</dbReference>
<feature type="binding site" evidence="6">
    <location>
        <begin position="16"/>
        <end position="18"/>
    </location>
    <ligand>
        <name>FMN</name>
        <dbReference type="ChEBI" id="CHEBI:58210"/>
    </ligand>
</feature>
<accession>A0ABV9LTS4</accession>
<comment type="similarity">
    <text evidence="6">Belongs to the azoreductase type 1 family.</text>
</comment>
<evidence type="ECO:0000256" key="4">
    <source>
        <dbReference type="ARBA" id="ARBA00023027"/>
    </source>
</evidence>
<dbReference type="SUPFAM" id="SSF52218">
    <property type="entry name" value="Flavoproteins"/>
    <property type="match status" value="1"/>
</dbReference>
<protein>
    <recommendedName>
        <fullName evidence="6">FMN dependent NADH:quinone oxidoreductase</fullName>
        <ecNumber evidence="6">1.6.5.-</ecNumber>
    </recommendedName>
    <alternativeName>
        <fullName evidence="6">Azo-dye reductase</fullName>
    </alternativeName>
    <alternativeName>
        <fullName evidence="6">FMN-dependent NADH-azo compound oxidoreductase</fullName>
    </alternativeName>
    <alternativeName>
        <fullName evidence="6">FMN-dependent NADH-azoreductase</fullName>
        <ecNumber evidence="6">1.7.1.17</ecNumber>
    </alternativeName>
</protein>
<dbReference type="HAMAP" id="MF_01216">
    <property type="entry name" value="Azoreductase_type1"/>
    <property type="match status" value="1"/>
</dbReference>
<evidence type="ECO:0000256" key="6">
    <source>
        <dbReference type="HAMAP-Rule" id="MF_01216"/>
    </source>
</evidence>
<proteinExistence type="inferred from homology"/>
<dbReference type="InterPro" id="IPR023048">
    <property type="entry name" value="NADH:quinone_OxRdtase_FMN_depd"/>
</dbReference>
<dbReference type="InterPro" id="IPR003680">
    <property type="entry name" value="Flavodoxin_fold"/>
</dbReference>
<comment type="function">
    <text evidence="6">Also exhibits azoreductase activity. Catalyzes the reductive cleavage of the azo bond in aromatic azo compounds to the corresponding amines.</text>
</comment>
<dbReference type="PANTHER" id="PTHR43741:SF4">
    <property type="entry name" value="FMN-DEPENDENT NADH:QUINONE OXIDOREDUCTASE"/>
    <property type="match status" value="1"/>
</dbReference>
<comment type="catalytic activity">
    <reaction evidence="5">
        <text>N,N-dimethyl-1,4-phenylenediamine + anthranilate + 2 NAD(+) = 2-(4-dimethylaminophenyl)diazenylbenzoate + 2 NADH + 2 H(+)</text>
        <dbReference type="Rhea" id="RHEA:55872"/>
        <dbReference type="ChEBI" id="CHEBI:15378"/>
        <dbReference type="ChEBI" id="CHEBI:15783"/>
        <dbReference type="ChEBI" id="CHEBI:16567"/>
        <dbReference type="ChEBI" id="CHEBI:57540"/>
        <dbReference type="ChEBI" id="CHEBI:57945"/>
        <dbReference type="ChEBI" id="CHEBI:71579"/>
        <dbReference type="EC" id="1.7.1.17"/>
    </reaction>
    <physiologicalReaction direction="right-to-left" evidence="5">
        <dbReference type="Rhea" id="RHEA:55874"/>
    </physiologicalReaction>
</comment>
<feature type="binding site" evidence="6">
    <location>
        <position position="10"/>
    </location>
    <ligand>
        <name>FMN</name>
        <dbReference type="ChEBI" id="CHEBI:58210"/>
    </ligand>
</feature>
<dbReference type="Proteomes" id="UP001595897">
    <property type="component" value="Unassembled WGS sequence"/>
</dbReference>
<evidence type="ECO:0000256" key="2">
    <source>
        <dbReference type="ARBA" id="ARBA00022643"/>
    </source>
</evidence>
<dbReference type="InterPro" id="IPR050104">
    <property type="entry name" value="FMN-dep_NADH:Q_OxRdtase_AzoR1"/>
</dbReference>
<dbReference type="RefSeq" id="WP_382405716.1">
    <property type="nucleotide sequence ID" value="NZ_JBHSGU010000002.1"/>
</dbReference>
<keyword evidence="2 6" id="KW-0288">FMN</keyword>
<keyword evidence="4 6" id="KW-0520">NAD</keyword>
<sequence>MSYILRIDASPRHDDSHSRQLADVIIQNLRLKHTSIDVKQRDIYLNPIEHISNDTINGFFSSPEQLTKDLLEATRLSDELIAELKGAQIIIISSPLYNFSIPSGLKAWIDQIVRINQTFSYDETGFSGSVDVPEAYLALSYGAEGYAPGGALASMNFLEPYLVSLLGFLGIKQTHTFRIEGTSGDAVTLSNNKQIITKLIKENIVGVKNS</sequence>
<dbReference type="Pfam" id="PF02525">
    <property type="entry name" value="Flavodoxin_2"/>
    <property type="match status" value="1"/>
</dbReference>
<gene>
    <name evidence="6" type="primary">azoR</name>
    <name evidence="8" type="ORF">ACFO4O_02430</name>
</gene>
<comment type="function">
    <text evidence="6">Quinone reductase that provides resistance to thiol-specific stress caused by electrophilic quinones.</text>
</comment>
<dbReference type="EMBL" id="JBHSGU010000002">
    <property type="protein sequence ID" value="MFC4699010.1"/>
    <property type="molecule type" value="Genomic_DNA"/>
</dbReference>
<feature type="domain" description="Flavodoxin-like fold" evidence="7">
    <location>
        <begin position="4"/>
        <end position="186"/>
    </location>
</feature>
<dbReference type="EC" id="1.6.5.-" evidence="6"/>
<dbReference type="PANTHER" id="PTHR43741">
    <property type="entry name" value="FMN-DEPENDENT NADH-AZOREDUCTASE 1"/>
    <property type="match status" value="1"/>
</dbReference>
<comment type="catalytic activity">
    <reaction evidence="6">
        <text>2 a quinone + NADH + H(+) = 2 a 1,4-benzosemiquinone + NAD(+)</text>
        <dbReference type="Rhea" id="RHEA:65952"/>
        <dbReference type="ChEBI" id="CHEBI:15378"/>
        <dbReference type="ChEBI" id="CHEBI:57540"/>
        <dbReference type="ChEBI" id="CHEBI:57945"/>
        <dbReference type="ChEBI" id="CHEBI:132124"/>
        <dbReference type="ChEBI" id="CHEBI:134225"/>
    </reaction>
</comment>
<comment type="cofactor">
    <cofactor evidence="6">
        <name>FMN</name>
        <dbReference type="ChEBI" id="CHEBI:58210"/>
    </cofactor>
    <text evidence="6">Binds 1 FMN per subunit.</text>
</comment>
<evidence type="ECO:0000259" key="7">
    <source>
        <dbReference type="Pfam" id="PF02525"/>
    </source>
</evidence>
<keyword evidence="9" id="KW-1185">Reference proteome</keyword>